<evidence type="ECO:0000313" key="3">
    <source>
        <dbReference type="Proteomes" id="UP000663829"/>
    </source>
</evidence>
<comment type="caution">
    <text evidence="1">The sequence shown here is derived from an EMBL/GenBank/DDBJ whole genome shotgun (WGS) entry which is preliminary data.</text>
</comment>
<dbReference type="EMBL" id="CAJNOQ010065386">
    <property type="protein sequence ID" value="CAF1679100.1"/>
    <property type="molecule type" value="Genomic_DNA"/>
</dbReference>
<accession>A0A816GUS7</accession>
<evidence type="ECO:0000313" key="2">
    <source>
        <dbReference type="EMBL" id="CAF4674710.1"/>
    </source>
</evidence>
<dbReference type="AlphaFoldDB" id="A0A816GUS7"/>
<evidence type="ECO:0000313" key="1">
    <source>
        <dbReference type="EMBL" id="CAF1679100.1"/>
    </source>
</evidence>
<dbReference type="Proteomes" id="UP000681722">
    <property type="component" value="Unassembled WGS sequence"/>
</dbReference>
<sequence>MRFLSHDDPWREASGVLEGCA</sequence>
<dbReference type="EMBL" id="CAJOBC010151587">
    <property type="protein sequence ID" value="CAF4674710.1"/>
    <property type="molecule type" value="Genomic_DNA"/>
</dbReference>
<name>A0A816GUS7_9BILA</name>
<reference evidence="1" key="1">
    <citation type="submission" date="2021-02" db="EMBL/GenBank/DDBJ databases">
        <authorList>
            <person name="Nowell W R."/>
        </authorList>
    </citation>
    <scope>NUCLEOTIDE SEQUENCE</scope>
</reference>
<dbReference type="Proteomes" id="UP000663829">
    <property type="component" value="Unassembled WGS sequence"/>
</dbReference>
<gene>
    <name evidence="1" type="ORF">GPM918_LOCUS46553</name>
    <name evidence="2" type="ORF">SRO942_LOCUS50946</name>
</gene>
<proteinExistence type="predicted"/>
<organism evidence="1 3">
    <name type="scientific">Didymodactylos carnosus</name>
    <dbReference type="NCBI Taxonomy" id="1234261"/>
    <lineage>
        <taxon>Eukaryota</taxon>
        <taxon>Metazoa</taxon>
        <taxon>Spiralia</taxon>
        <taxon>Gnathifera</taxon>
        <taxon>Rotifera</taxon>
        <taxon>Eurotatoria</taxon>
        <taxon>Bdelloidea</taxon>
        <taxon>Philodinida</taxon>
        <taxon>Philodinidae</taxon>
        <taxon>Didymodactylos</taxon>
    </lineage>
</organism>
<feature type="non-terminal residue" evidence="1">
    <location>
        <position position="21"/>
    </location>
</feature>
<protein>
    <submittedName>
        <fullName evidence="1">Uncharacterized protein</fullName>
    </submittedName>
</protein>
<keyword evidence="3" id="KW-1185">Reference proteome</keyword>